<dbReference type="EMBL" id="JAGIZQ010000005">
    <property type="protein sequence ID" value="KAH6628118.1"/>
    <property type="molecule type" value="Genomic_DNA"/>
</dbReference>
<evidence type="ECO:0000313" key="2">
    <source>
        <dbReference type="Proteomes" id="UP000724584"/>
    </source>
</evidence>
<comment type="caution">
    <text evidence="1">The sequence shown here is derived from an EMBL/GenBank/DDBJ whole genome shotgun (WGS) entry which is preliminary data.</text>
</comment>
<sequence length="1484" mass="162897">MSFTWHGLQFAAWANPLFEVEQARPTNTANKFPKAPNQEYPGSPARLRYLYPLHRGPYFVPVLNQVTKKADAVLTNVLSYSRGNRRRAISDTIPIPESSFRFSGAGISAPASLGPQDCLGTANGSFERYYQFSADAVFEPPVLAYPHIGLHAFTLVRHLCGAVVVMFGPTIVLASAAKFDTSIPNMNAMATQSGAPNKLPTDGDGSPLSWFQQRLWVHQERNPGDTSYNLPFVLLLRGNLNVSALEQSLSAIAARHESLRTYYGLAGDGEPLQFVAPPGHVPLPAVSVDRLQLLEALDRFLEHRFDLRRGPIFIARLLRLSSAQHLLLFNVHHIAADAWSLKAILRKELHSAYGAFCQGQKPVLPLLTVQYRDYARQQRASDMSADLDYWSKTLKDYEDSLELPTTYPRQRKSGTTSETFVYEYPREFSRELERLSRENGCTMFMCLLAGLAVTISRYADRDDLCIGTTTANRPDVALEPLIGFFVNILPLRLRVDERSTVKELLDAVRSRVLDAFEHPVPFERILQATDVAQRGSGNPLVPIIMRHQNFPEASLGAALPDKVTFHAYPEPDEADEGVLEVLDRERTAARCEIELSYSGGAAGLSVEVVFAADLYNSAAVERLIRHHHIVLEGMLHDATKYVFELPLLRDCDVDKLLERSDRALMAEVPTASFVERFDEQVQRVPDAVACRDSQGGWSYIDIARRTHSVAHALSAHGIKPGDLVAVCLPRGGELLATLLGIWRTGAAYVPLDPAYPTAYTRQIIEHAAPRTVISDAKSQALLDVGDSRCLRLEQMTVTNAYQGQPIQLNTLAYVMYTSGSTGTPKGVRVPHRQLNNWLFSLETNLPFQPDEVVAQKTTSVFAAGVKEMFAGLLNGIPQVTIDDETLRDMVAFVDTLAKHHITRLNILPSHLATLMDHLNSTNKHLPALQICTTAGEPLPKATVLTFRSTFPTARLLNNYGCTETNDLTYYDTATLPPHHDFVPLGHPITNTKLYILDHLHRLTPPGVPGTLHISSASLPDGYHNHNPPPQTPTPPTPSAFPPTAIANDPFPRNPFSPSLSARLFNTGDVVRYLPDGSIDFMGRRDFRVKGRLPEYMVPDTFVLLAEMPLLPNGKLDRRGLLEAEGVLQESGGYYEAPESEMERTLAKIWGVVVNMPVARIGRQTHFFEIGGHSLSAMRVLARIKDVFRVELGLSELFAAPRLEALAAVILARVGSRMSSWEVPAATGAPRPARGFGLLHDKVVLVTGGSRGIGLSTALLLAEQGAKVAINYRDSKAQALGVKDMIEADGGTAEVFGADVTRAEEVAAMVKAVYSRFGHIDVLVVNAHIHFRHRSFLEYEWADLEQKVSDELKAVFHPCRAVAPDMVRRGGGSIIALSSTLSKRSNAGFLAQSTAKAAVDAFVRSLAAELGPHGVRANTVAPGVTLTDAALPMAPHVKESVAAICPLRRNGLPEDMAGAVLFLASDMSRFMTGVYLAVDGGFTTL</sequence>
<evidence type="ECO:0000313" key="1">
    <source>
        <dbReference type="EMBL" id="KAH6628118.1"/>
    </source>
</evidence>
<dbReference type="Proteomes" id="UP000724584">
    <property type="component" value="Unassembled WGS sequence"/>
</dbReference>
<gene>
    <name evidence="1" type="ORF">F5144DRAFT_549468</name>
</gene>
<reference evidence="1 2" key="1">
    <citation type="journal article" date="2021" name="Nat. Commun.">
        <title>Genetic determinants of endophytism in the Arabidopsis root mycobiome.</title>
        <authorList>
            <person name="Mesny F."/>
            <person name="Miyauchi S."/>
            <person name="Thiergart T."/>
            <person name="Pickel B."/>
            <person name="Atanasova L."/>
            <person name="Karlsson M."/>
            <person name="Huettel B."/>
            <person name="Barry K.W."/>
            <person name="Haridas S."/>
            <person name="Chen C."/>
            <person name="Bauer D."/>
            <person name="Andreopoulos W."/>
            <person name="Pangilinan J."/>
            <person name="LaButti K."/>
            <person name="Riley R."/>
            <person name="Lipzen A."/>
            <person name="Clum A."/>
            <person name="Drula E."/>
            <person name="Henrissat B."/>
            <person name="Kohler A."/>
            <person name="Grigoriev I.V."/>
            <person name="Martin F.M."/>
            <person name="Hacquard S."/>
        </authorList>
    </citation>
    <scope>NUCLEOTIDE SEQUENCE [LARGE SCALE GENOMIC DNA]</scope>
    <source>
        <strain evidence="1 2">MPI-SDFR-AT-0079</strain>
    </source>
</reference>
<name>A0ACB7P307_9PEZI</name>
<proteinExistence type="predicted"/>
<keyword evidence="2" id="KW-1185">Reference proteome</keyword>
<protein>
    <submittedName>
        <fullName evidence="1">Uncharacterized protein</fullName>
    </submittedName>
</protein>
<accession>A0ACB7P307</accession>
<organism evidence="1 2">
    <name type="scientific">Chaetomium tenue</name>
    <dbReference type="NCBI Taxonomy" id="1854479"/>
    <lineage>
        <taxon>Eukaryota</taxon>
        <taxon>Fungi</taxon>
        <taxon>Dikarya</taxon>
        <taxon>Ascomycota</taxon>
        <taxon>Pezizomycotina</taxon>
        <taxon>Sordariomycetes</taxon>
        <taxon>Sordariomycetidae</taxon>
        <taxon>Sordariales</taxon>
        <taxon>Chaetomiaceae</taxon>
        <taxon>Chaetomium</taxon>
    </lineage>
</organism>